<dbReference type="InterPro" id="IPR020923">
    <property type="entry name" value="DNA_ligase_B"/>
</dbReference>
<dbReference type="InterPro" id="IPR013839">
    <property type="entry name" value="DNAligase_adenylation"/>
</dbReference>
<evidence type="ECO:0000313" key="10">
    <source>
        <dbReference type="EMBL" id="QDL34640.1"/>
    </source>
</evidence>
<keyword evidence="3 7" id="KW-0227">DNA damage</keyword>
<dbReference type="GO" id="GO:0003911">
    <property type="term" value="F:DNA ligase (NAD+) activity"/>
    <property type="evidence" value="ECO:0007669"/>
    <property type="project" value="UniProtKB-UniRule"/>
</dbReference>
<evidence type="ECO:0000256" key="5">
    <source>
        <dbReference type="ARBA" id="ARBA00023204"/>
    </source>
</evidence>
<dbReference type="SUPFAM" id="SSF47781">
    <property type="entry name" value="RuvA domain 2-like"/>
    <property type="match status" value="1"/>
</dbReference>
<evidence type="ECO:0000256" key="8">
    <source>
        <dbReference type="SAM" id="SignalP"/>
    </source>
</evidence>
<dbReference type="NCBIfam" id="NF005987">
    <property type="entry name" value="PRK08097.1"/>
    <property type="match status" value="1"/>
</dbReference>
<evidence type="ECO:0000256" key="2">
    <source>
        <dbReference type="ARBA" id="ARBA00022705"/>
    </source>
</evidence>
<dbReference type="Proteomes" id="UP000317572">
    <property type="component" value="Chromosome"/>
</dbReference>
<accession>A0A515D2Q2</accession>
<comment type="similarity">
    <text evidence="7">Belongs to the NAD-dependent DNA ligase family. LigB subfamily.</text>
</comment>
<dbReference type="Gene3D" id="1.10.150.20">
    <property type="entry name" value="5' to 3' exonuclease, C-terminal subdomain"/>
    <property type="match status" value="2"/>
</dbReference>
<dbReference type="RefSeq" id="WP_142816188.1">
    <property type="nucleotide sequence ID" value="NZ_CAMIQY010000011.1"/>
</dbReference>
<dbReference type="SMART" id="SM00532">
    <property type="entry name" value="LIGANc"/>
    <property type="match status" value="1"/>
</dbReference>
<keyword evidence="4 7" id="KW-0520">NAD</keyword>
<dbReference type="Pfam" id="PF03120">
    <property type="entry name" value="OB_DNA_ligase"/>
    <property type="match status" value="1"/>
</dbReference>
<dbReference type="InterPro" id="IPR004150">
    <property type="entry name" value="NAD_DNA_ligase_OB"/>
</dbReference>
<dbReference type="SUPFAM" id="SSF50249">
    <property type="entry name" value="Nucleic acid-binding proteins"/>
    <property type="match status" value="1"/>
</dbReference>
<keyword evidence="8" id="KW-0732">Signal</keyword>
<proteinExistence type="inferred from homology"/>
<evidence type="ECO:0000259" key="9">
    <source>
        <dbReference type="SMART" id="SM00532"/>
    </source>
</evidence>
<dbReference type="Gene3D" id="3.30.470.30">
    <property type="entry name" value="DNA ligase/mRNA capping enzyme"/>
    <property type="match status" value="1"/>
</dbReference>
<sequence>MRKSVMRIGMMLLFGLLCSETVRAQACPAWRPVRMQLEITALKNQLERWDVAYYQQGSSLIEDEVYDSLREKLRLWQRCAGAAPEEGAGPLLPEGKVPHPVAHTGLRKLPDLAAVDQWLKGRSDLWVQPKVDGVAITLVYHDGKLTSAISRGNGLKGENWLEKVRTIPAVPVSIKGAPPTLILQGELFLMVNGHQQKVSGGINARAKVAGALMKNKPSPLLQQIGLFVWAWPNGPQEMAQRLRQLAEMGFPLALTFSQPVKSSAEVQQWREHWHKTALPFVTDGVVIHQAHSPQGLYWQARPGDWAVAWKYPPVQQVARVNGIDFNIGRTGKIAVVLRLEPVRMDDKWVTRVNLGSLPRWRKWAVVPGDQVTISLMGHGIPHLNNVVWRGTDRSLPSAPSAERYHALSCFSWRPDCRQQFLARLVWLSGPQGLSLRGVSESTWQTLIDQGLVRNLLDWLLLTPEQLMAAPGIGGKRGQSIHRQFQQARQQPFARWLLALGIPLSPQQTMALTNWHQVQQMSPVAWRKIVGIGAKRAQQIADFLQHQPVLALVSTLGSQGIVGFAGAP</sequence>
<dbReference type="InterPro" id="IPR018239">
    <property type="entry name" value="DNA_ligase_AS"/>
</dbReference>
<organism evidence="10 11">
    <name type="scientific">Serratia liquefaciens</name>
    <dbReference type="NCBI Taxonomy" id="614"/>
    <lineage>
        <taxon>Bacteria</taxon>
        <taxon>Pseudomonadati</taxon>
        <taxon>Pseudomonadota</taxon>
        <taxon>Gammaproteobacteria</taxon>
        <taxon>Enterobacterales</taxon>
        <taxon>Yersiniaceae</taxon>
        <taxon>Serratia</taxon>
    </lineage>
</organism>
<evidence type="ECO:0000256" key="6">
    <source>
        <dbReference type="ARBA" id="ARBA00034005"/>
    </source>
</evidence>
<dbReference type="Gene3D" id="1.10.287.610">
    <property type="entry name" value="Helix hairpin bin"/>
    <property type="match status" value="1"/>
</dbReference>
<dbReference type="STRING" id="614.XJ20_23905"/>
<comment type="function">
    <text evidence="7">Catalyzes the formation of phosphodiester linkages between 5'-phosphoryl and 3'-hydroxyl groups in double-stranded DNA using NAD as a coenzyme and as the energy source for the reaction.</text>
</comment>
<dbReference type="EC" id="6.5.1.2" evidence="7"/>
<evidence type="ECO:0000313" key="11">
    <source>
        <dbReference type="Proteomes" id="UP000317572"/>
    </source>
</evidence>
<dbReference type="PANTHER" id="PTHR47810:SF1">
    <property type="entry name" value="DNA LIGASE B"/>
    <property type="match status" value="1"/>
</dbReference>
<dbReference type="InterPro" id="IPR050326">
    <property type="entry name" value="NAD_dep_DNA_ligaseB"/>
</dbReference>
<dbReference type="GO" id="GO:0006281">
    <property type="term" value="P:DNA repair"/>
    <property type="evidence" value="ECO:0007669"/>
    <property type="project" value="UniProtKB-KW"/>
</dbReference>
<dbReference type="GO" id="GO:0006260">
    <property type="term" value="P:DNA replication"/>
    <property type="evidence" value="ECO:0007669"/>
    <property type="project" value="UniProtKB-KW"/>
</dbReference>
<evidence type="ECO:0000256" key="4">
    <source>
        <dbReference type="ARBA" id="ARBA00023027"/>
    </source>
</evidence>
<dbReference type="PANTHER" id="PTHR47810">
    <property type="entry name" value="DNA LIGASE"/>
    <property type="match status" value="1"/>
</dbReference>
<dbReference type="SUPFAM" id="SSF56091">
    <property type="entry name" value="DNA ligase/mRNA capping enzyme, catalytic domain"/>
    <property type="match status" value="1"/>
</dbReference>
<dbReference type="HAMAP" id="MF_01587">
    <property type="entry name" value="DNA_ligase_B"/>
    <property type="match status" value="1"/>
</dbReference>
<evidence type="ECO:0000256" key="7">
    <source>
        <dbReference type="HAMAP-Rule" id="MF_01587"/>
    </source>
</evidence>
<feature type="active site" description="N6-AMP-lysine intermediate" evidence="7">
    <location>
        <position position="130"/>
    </location>
</feature>
<evidence type="ECO:0000256" key="1">
    <source>
        <dbReference type="ARBA" id="ARBA00022598"/>
    </source>
</evidence>
<feature type="domain" description="NAD-dependent DNA ligase N-terminal" evidence="9">
    <location>
        <begin position="34"/>
        <end position="432"/>
    </location>
</feature>
<dbReference type="EMBL" id="CP033893">
    <property type="protein sequence ID" value="QDL34640.1"/>
    <property type="molecule type" value="Genomic_DNA"/>
</dbReference>
<feature type="signal peptide" evidence="8">
    <location>
        <begin position="1"/>
        <end position="24"/>
    </location>
</feature>
<keyword evidence="2 7" id="KW-0235">DNA replication</keyword>
<dbReference type="InterPro" id="IPR013840">
    <property type="entry name" value="DNAligase_N"/>
</dbReference>
<name>A0A515D2Q2_SERLI</name>
<reference evidence="10 11" key="1">
    <citation type="submission" date="2018-11" db="EMBL/GenBank/DDBJ databases">
        <title>The first complete genome of Serratia liquefaciens isolated from metalophyte plant revel distinctness adaptive mechanisms in an extreme habitat.</title>
        <authorList>
            <person name="Caneschi W.L."/>
            <person name="Sanchez A.B."/>
            <person name="Felestrino E.B."/>
            <person name="Assis R.A.B."/>
            <person name="Lemes C.G.C."/>
            <person name="Cordeiro I.F."/>
            <person name="Fonseca N.P."/>
            <person name="Villa M."/>
            <person name="Vieira I.T."/>
            <person name="Moraes L.A."/>
            <person name="Kamino L.H.Y."/>
            <person name="do Carmo F."/>
            <person name="Garcia C.M."/>
            <person name="Almeida N.F."/>
            <person name="Silva R.S."/>
            <person name="Ferro J.A."/>
            <person name="Ferro M.I.T."/>
            <person name="Varani A.M."/>
            <person name="Ferreira R.M."/>
            <person name="dos Santos V.L."/>
            <person name="Silva U.C."/>
            <person name="Setubal J.C."/>
            <person name="Moreira L.M."/>
        </authorList>
    </citation>
    <scope>NUCLEOTIDE SEQUENCE [LARGE SCALE GENOMIC DNA]</scope>
    <source>
        <strain evidence="10 11">FG3</strain>
    </source>
</reference>
<evidence type="ECO:0000256" key="3">
    <source>
        <dbReference type="ARBA" id="ARBA00022763"/>
    </source>
</evidence>
<comment type="catalytic activity">
    <reaction evidence="6 7">
        <text>NAD(+) + (deoxyribonucleotide)n-3'-hydroxyl + 5'-phospho-(deoxyribonucleotide)m = (deoxyribonucleotide)n+m + AMP + beta-nicotinamide D-nucleotide.</text>
        <dbReference type="EC" id="6.5.1.2"/>
    </reaction>
</comment>
<feature type="chain" id="PRO_5022124412" description="DNA ligase B" evidence="8">
    <location>
        <begin position="25"/>
        <end position="567"/>
    </location>
</feature>
<keyword evidence="1 7" id="KW-0436">Ligase</keyword>
<dbReference type="Gene3D" id="2.40.50.140">
    <property type="entry name" value="Nucleic acid-binding proteins"/>
    <property type="match status" value="1"/>
</dbReference>
<dbReference type="Pfam" id="PF01653">
    <property type="entry name" value="DNA_ligase_aden"/>
    <property type="match status" value="1"/>
</dbReference>
<keyword evidence="5 7" id="KW-0234">DNA repair</keyword>
<dbReference type="PROSITE" id="PS01055">
    <property type="entry name" value="DNA_LIGASE_N1"/>
    <property type="match status" value="1"/>
</dbReference>
<gene>
    <name evidence="7 10" type="primary">ligB</name>
    <name evidence="10" type="ORF">EGO53_23975</name>
</gene>
<protein>
    <recommendedName>
        <fullName evidence="7">DNA ligase B</fullName>
        <ecNumber evidence="7">6.5.1.2</ecNumber>
    </recommendedName>
    <alternativeName>
        <fullName evidence="7">Polydeoxyribonucleotide synthase [NAD(+)] B</fullName>
    </alternativeName>
</protein>
<dbReference type="InterPro" id="IPR010994">
    <property type="entry name" value="RuvA_2-like"/>
</dbReference>
<dbReference type="InterPro" id="IPR012340">
    <property type="entry name" value="NA-bd_OB-fold"/>
</dbReference>
<dbReference type="AlphaFoldDB" id="A0A515D2Q2"/>